<dbReference type="OrthoDB" id="249703at2759"/>
<reference evidence="4 5" key="1">
    <citation type="journal article" date="2017" name="Biotechnol. Biofuels">
        <title>Differential beta-glucosidase expression as a function of carbon source availability in Talaromyces amestolkiae: a genomic and proteomic approach.</title>
        <authorList>
            <person name="de Eugenio L.I."/>
            <person name="Mendez-Liter J.A."/>
            <person name="Nieto-Dominguez M."/>
            <person name="Alonso L."/>
            <person name="Gil-Munoz J."/>
            <person name="Barriuso J."/>
            <person name="Prieto A."/>
            <person name="Martinez M.J."/>
        </authorList>
    </citation>
    <scope>NUCLEOTIDE SEQUENCE [LARGE SCALE GENOMIC DNA]</scope>
    <source>
        <strain evidence="4 5">CIB</strain>
    </source>
</reference>
<dbReference type="Pfam" id="PF12697">
    <property type="entry name" value="Abhydrolase_6"/>
    <property type="match status" value="1"/>
</dbReference>
<dbReference type="PANTHER" id="PTHR22946">
    <property type="entry name" value="DIENELACTONE HYDROLASE DOMAIN-CONTAINING PROTEIN-RELATED"/>
    <property type="match status" value="1"/>
</dbReference>
<comment type="caution">
    <text evidence="4">The sequence shown here is derived from an EMBL/GenBank/DDBJ whole genome shotgun (WGS) entry which is preliminary data.</text>
</comment>
<dbReference type="SUPFAM" id="SSF53474">
    <property type="entry name" value="alpha/beta-Hydrolases"/>
    <property type="match status" value="1"/>
</dbReference>
<dbReference type="RefSeq" id="XP_040737812.1">
    <property type="nucleotide sequence ID" value="XM_040882213.1"/>
</dbReference>
<gene>
    <name evidence="4" type="ORF">BHQ10_009310</name>
</gene>
<sequence length="455" mass="51391">MAPSKPATDDSQKAMFHFFKSEWFDFELVRLLGFAPYEGAEIAEVLQAVGSIRDSHPESWHTAWLRAGTKTEALAEEAERTGDRVAARRAYLRSSNYIRAAQYMLSSRPGHIDRRVLPTLERAISNFQRATSLMEGDVRIIHIPYEKKVKLPGYLYLPLANKRVTEKVPVLINIGGGDSTQEELYFINPVAGVEMGYAVLTYEGPGQGIVLRREELTMRPDWEVVNGKVLDFLYTYSNEHPELQLDLDRVAVCGASMGGYYALRAAADPRVKACVSIDPFYCMWDIMKGRMPEFLIHMFETDGGFAPDGFFNGLVGFLQWSNFQARWEFNHLKTIFGVEQPADVFRMMMSYTLSRPDDHEYLEQVRCPVFVTGAAAALYAKPEFSTERIYKALGHLNDDRKFKWLANDAAQGGLQAKVGAFGLSAHRTFAWLDQQFGIDRKIVLSDVGSLSSIDQ</sequence>
<dbReference type="STRING" id="1196081.A0A364LBX1"/>
<dbReference type="InterPro" id="IPR000073">
    <property type="entry name" value="AB_hydrolase_1"/>
</dbReference>
<feature type="domain" description="AB hydrolase-1" evidence="3">
    <location>
        <begin position="196"/>
        <end position="351"/>
    </location>
</feature>
<name>A0A364LBX1_TALAM</name>
<evidence type="ECO:0000256" key="2">
    <source>
        <dbReference type="ARBA" id="ARBA00038115"/>
    </source>
</evidence>
<protein>
    <recommendedName>
        <fullName evidence="3">AB hydrolase-1 domain-containing protein</fullName>
    </recommendedName>
</protein>
<dbReference type="GO" id="GO:0016787">
    <property type="term" value="F:hydrolase activity"/>
    <property type="evidence" value="ECO:0007669"/>
    <property type="project" value="UniProtKB-KW"/>
</dbReference>
<dbReference type="InterPro" id="IPR029058">
    <property type="entry name" value="AB_hydrolase_fold"/>
</dbReference>
<proteinExistence type="inferred from homology"/>
<dbReference type="GeneID" id="63798524"/>
<evidence type="ECO:0000313" key="4">
    <source>
        <dbReference type="EMBL" id="RAO73298.1"/>
    </source>
</evidence>
<dbReference type="Gene3D" id="3.40.50.1820">
    <property type="entry name" value="alpha/beta hydrolase"/>
    <property type="match status" value="1"/>
</dbReference>
<dbReference type="Gene3D" id="1.20.1440.110">
    <property type="entry name" value="acylaminoacyl peptidase"/>
    <property type="match status" value="1"/>
</dbReference>
<dbReference type="EMBL" id="MIKG01000023">
    <property type="protein sequence ID" value="RAO73298.1"/>
    <property type="molecule type" value="Genomic_DNA"/>
</dbReference>
<comment type="similarity">
    <text evidence="2">Belongs to the AB hydrolase superfamily. FUS2 hydrolase family.</text>
</comment>
<dbReference type="PANTHER" id="PTHR22946:SF13">
    <property type="entry name" value="ALPHA_BETA HYDROLASE PSOB"/>
    <property type="match status" value="1"/>
</dbReference>
<keyword evidence="1" id="KW-0378">Hydrolase</keyword>
<dbReference type="AlphaFoldDB" id="A0A364LBX1"/>
<accession>A0A364LBX1</accession>
<evidence type="ECO:0000259" key="3">
    <source>
        <dbReference type="Pfam" id="PF12697"/>
    </source>
</evidence>
<evidence type="ECO:0000313" key="5">
    <source>
        <dbReference type="Proteomes" id="UP000249363"/>
    </source>
</evidence>
<organism evidence="4 5">
    <name type="scientific">Talaromyces amestolkiae</name>
    <dbReference type="NCBI Taxonomy" id="1196081"/>
    <lineage>
        <taxon>Eukaryota</taxon>
        <taxon>Fungi</taxon>
        <taxon>Dikarya</taxon>
        <taxon>Ascomycota</taxon>
        <taxon>Pezizomycotina</taxon>
        <taxon>Eurotiomycetes</taxon>
        <taxon>Eurotiomycetidae</taxon>
        <taxon>Eurotiales</taxon>
        <taxon>Trichocomaceae</taxon>
        <taxon>Talaromyces</taxon>
        <taxon>Talaromyces sect. Talaromyces</taxon>
    </lineage>
</organism>
<keyword evidence="5" id="KW-1185">Reference proteome</keyword>
<evidence type="ECO:0000256" key="1">
    <source>
        <dbReference type="ARBA" id="ARBA00022801"/>
    </source>
</evidence>
<dbReference type="Proteomes" id="UP000249363">
    <property type="component" value="Unassembled WGS sequence"/>
</dbReference>
<dbReference type="InterPro" id="IPR050261">
    <property type="entry name" value="FrsA_esterase"/>
</dbReference>